<dbReference type="InterPro" id="IPR051310">
    <property type="entry name" value="MCP_chemotaxis"/>
</dbReference>
<dbReference type="PROSITE" id="PS50113">
    <property type="entry name" value="PAC"/>
    <property type="match status" value="2"/>
</dbReference>
<sequence>MSILSLFASDSRAVLAALDKSQAVIEFDPTGKILGANENFCKTLGYPLEDIVGKHHSLFVAKDFAQSAEYRDFWTRLAKGEFFSAQYKRFGKGGKVVWIEASYNPVLKNGKVQKVVKFATDITERKLAELDSRGKLTALSRVQASIEFTPEGTILTANDNFLHAMGYRLDEIVGKHHQIFCEKAYASSPDYQQFWQDLRSGSFKSSEFTRLTKAGEPIFIQASYNPVFDEDGQVIKVVKFATDVTGRVRAVDAIAAGLQRLSDCNIRVTIDDPFIPEFERLRKDFNTAMAEFQKTLESVLGETGSLADTSASLKSDADVLGRRTEQQAAALEQASAALEQITATVKEASVRTRETREIVKQARSATSDSVQVVRSTVEAISRIEAASNEIGSIIDVIDQIAFQTNLLALNAGVEAARAGEAGKGFAVVAQEVRELAQRSAGAARQISALILNSTTQVAEGVRLVNETGVSLSRIEKFVNDIDANVDAISTGANEQASSLGEINNAVNQLDQATQHNAGLVSNISVAGDVMAGGAEKMKALVDMFKLNRRKTPREPGSAATNAVAAQRSAQSLVA</sequence>
<dbReference type="InterPro" id="IPR013656">
    <property type="entry name" value="PAS_4"/>
</dbReference>
<keyword evidence="3" id="KW-0807">Transducer</keyword>
<name>A0A4S8NZT4_9HYPH</name>
<organism evidence="9 10">
    <name type="scientific">Peteryoungia ipomoeae</name>
    <dbReference type="NCBI Taxonomy" id="1210932"/>
    <lineage>
        <taxon>Bacteria</taxon>
        <taxon>Pseudomonadati</taxon>
        <taxon>Pseudomonadota</taxon>
        <taxon>Alphaproteobacteria</taxon>
        <taxon>Hyphomicrobiales</taxon>
        <taxon>Rhizobiaceae</taxon>
        <taxon>Peteryoungia</taxon>
    </lineage>
</organism>
<feature type="domain" description="HAMP" evidence="8">
    <location>
        <begin position="245"/>
        <end position="297"/>
    </location>
</feature>
<dbReference type="Pfam" id="PF08447">
    <property type="entry name" value="PAS_3"/>
    <property type="match status" value="1"/>
</dbReference>
<dbReference type="PANTHER" id="PTHR43531:SF11">
    <property type="entry name" value="METHYL-ACCEPTING CHEMOTAXIS PROTEIN 3"/>
    <property type="match status" value="1"/>
</dbReference>
<dbReference type="GO" id="GO:0016020">
    <property type="term" value="C:membrane"/>
    <property type="evidence" value="ECO:0007669"/>
    <property type="project" value="InterPro"/>
</dbReference>
<dbReference type="PROSITE" id="PS50885">
    <property type="entry name" value="HAMP"/>
    <property type="match status" value="1"/>
</dbReference>
<evidence type="ECO:0000313" key="10">
    <source>
        <dbReference type="Proteomes" id="UP000308828"/>
    </source>
</evidence>
<dbReference type="InterPro" id="IPR004090">
    <property type="entry name" value="Chemotax_Me-accpt_rcpt"/>
</dbReference>
<dbReference type="InterPro" id="IPR003660">
    <property type="entry name" value="HAMP_dom"/>
</dbReference>
<dbReference type="EMBL" id="STGV01000003">
    <property type="protein sequence ID" value="THV23158.1"/>
    <property type="molecule type" value="Genomic_DNA"/>
</dbReference>
<dbReference type="GO" id="GO:0006935">
    <property type="term" value="P:chemotaxis"/>
    <property type="evidence" value="ECO:0007669"/>
    <property type="project" value="UniProtKB-KW"/>
</dbReference>
<comment type="caution">
    <text evidence="9">The sequence shown here is derived from an EMBL/GenBank/DDBJ whole genome shotgun (WGS) entry which is preliminary data.</text>
</comment>
<dbReference type="PRINTS" id="PR00260">
    <property type="entry name" value="CHEMTRNSDUCR"/>
</dbReference>
<dbReference type="InterPro" id="IPR001610">
    <property type="entry name" value="PAC"/>
</dbReference>
<feature type="domain" description="PAS" evidence="6">
    <location>
        <begin position="24"/>
        <end position="54"/>
    </location>
</feature>
<dbReference type="OrthoDB" id="9765776at2"/>
<dbReference type="Proteomes" id="UP000308828">
    <property type="component" value="Unassembled WGS sequence"/>
</dbReference>
<evidence type="ECO:0000256" key="3">
    <source>
        <dbReference type="PROSITE-ProRule" id="PRU00284"/>
    </source>
</evidence>
<dbReference type="SMART" id="SM00086">
    <property type="entry name" value="PAC"/>
    <property type="match status" value="2"/>
</dbReference>
<dbReference type="Gene3D" id="1.10.287.950">
    <property type="entry name" value="Methyl-accepting chemotaxis protein"/>
    <property type="match status" value="1"/>
</dbReference>
<dbReference type="CDD" id="cd11386">
    <property type="entry name" value="MCP_signal"/>
    <property type="match status" value="1"/>
</dbReference>
<dbReference type="RefSeq" id="WP_136598600.1">
    <property type="nucleotide sequence ID" value="NZ_STGV01000003.1"/>
</dbReference>
<feature type="domain" description="Methyl-accepting transducer" evidence="5">
    <location>
        <begin position="302"/>
        <end position="531"/>
    </location>
</feature>
<dbReference type="InterPro" id="IPR004089">
    <property type="entry name" value="MCPsignal_dom"/>
</dbReference>
<gene>
    <name evidence="9" type="ORF">FAA97_11145</name>
</gene>
<evidence type="ECO:0000259" key="8">
    <source>
        <dbReference type="PROSITE" id="PS50885"/>
    </source>
</evidence>
<evidence type="ECO:0000259" key="5">
    <source>
        <dbReference type="PROSITE" id="PS50111"/>
    </source>
</evidence>
<feature type="domain" description="PAC" evidence="7">
    <location>
        <begin position="83"/>
        <end position="134"/>
    </location>
</feature>
<dbReference type="InterPro" id="IPR013655">
    <property type="entry name" value="PAS_fold_3"/>
</dbReference>
<dbReference type="SMART" id="SM00283">
    <property type="entry name" value="MA"/>
    <property type="match status" value="1"/>
</dbReference>
<dbReference type="CDD" id="cd00130">
    <property type="entry name" value="PAS"/>
    <property type="match status" value="2"/>
</dbReference>
<dbReference type="SUPFAM" id="SSF55785">
    <property type="entry name" value="PYP-like sensor domain (PAS domain)"/>
    <property type="match status" value="2"/>
</dbReference>
<dbReference type="Pfam" id="PF08448">
    <property type="entry name" value="PAS_4"/>
    <property type="match status" value="1"/>
</dbReference>
<comment type="similarity">
    <text evidence="2">Belongs to the methyl-accepting chemotaxis (MCP) protein family.</text>
</comment>
<dbReference type="PROSITE" id="PS50112">
    <property type="entry name" value="PAS"/>
    <property type="match status" value="1"/>
</dbReference>
<evidence type="ECO:0000259" key="6">
    <source>
        <dbReference type="PROSITE" id="PS50112"/>
    </source>
</evidence>
<evidence type="ECO:0000256" key="4">
    <source>
        <dbReference type="SAM" id="MobiDB-lite"/>
    </source>
</evidence>
<feature type="domain" description="PAC" evidence="7">
    <location>
        <begin position="204"/>
        <end position="256"/>
    </location>
</feature>
<accession>A0A4S8NZT4</accession>
<dbReference type="PANTHER" id="PTHR43531">
    <property type="entry name" value="PROTEIN ICFG"/>
    <property type="match status" value="1"/>
</dbReference>
<dbReference type="InterPro" id="IPR000014">
    <property type="entry name" value="PAS"/>
</dbReference>
<dbReference type="GO" id="GO:0007165">
    <property type="term" value="P:signal transduction"/>
    <property type="evidence" value="ECO:0007669"/>
    <property type="project" value="UniProtKB-KW"/>
</dbReference>
<evidence type="ECO:0000313" key="9">
    <source>
        <dbReference type="EMBL" id="THV23158.1"/>
    </source>
</evidence>
<proteinExistence type="inferred from homology"/>
<keyword evidence="10" id="KW-1185">Reference proteome</keyword>
<dbReference type="Gene3D" id="3.30.450.20">
    <property type="entry name" value="PAS domain"/>
    <property type="match status" value="2"/>
</dbReference>
<protein>
    <submittedName>
        <fullName evidence="9">PAS domain S-box protein</fullName>
    </submittedName>
</protein>
<dbReference type="NCBIfam" id="TIGR00229">
    <property type="entry name" value="sensory_box"/>
    <property type="match status" value="2"/>
</dbReference>
<reference evidence="9 10" key="1">
    <citation type="submission" date="2019-04" db="EMBL/GenBank/DDBJ databases">
        <title>Genome sequence of strain shin9-1.</title>
        <authorList>
            <person name="Gao J."/>
            <person name="Sun J."/>
        </authorList>
    </citation>
    <scope>NUCLEOTIDE SEQUENCE [LARGE SCALE GENOMIC DNA]</scope>
    <source>
        <strain evidence="10">shin9-1</strain>
    </source>
</reference>
<feature type="region of interest" description="Disordered" evidence="4">
    <location>
        <begin position="551"/>
        <end position="574"/>
    </location>
</feature>
<dbReference type="InterPro" id="IPR035965">
    <property type="entry name" value="PAS-like_dom_sf"/>
</dbReference>
<keyword evidence="1" id="KW-0145">Chemotaxis</keyword>
<dbReference type="AlphaFoldDB" id="A0A4S8NZT4"/>
<evidence type="ECO:0000256" key="1">
    <source>
        <dbReference type="ARBA" id="ARBA00022500"/>
    </source>
</evidence>
<dbReference type="GO" id="GO:0004888">
    <property type="term" value="F:transmembrane signaling receptor activity"/>
    <property type="evidence" value="ECO:0007669"/>
    <property type="project" value="InterPro"/>
</dbReference>
<dbReference type="PROSITE" id="PS50111">
    <property type="entry name" value="CHEMOTAXIS_TRANSDUC_2"/>
    <property type="match status" value="1"/>
</dbReference>
<evidence type="ECO:0000259" key="7">
    <source>
        <dbReference type="PROSITE" id="PS50113"/>
    </source>
</evidence>
<dbReference type="SMART" id="SM00091">
    <property type="entry name" value="PAS"/>
    <property type="match status" value="2"/>
</dbReference>
<evidence type="ECO:0000256" key="2">
    <source>
        <dbReference type="ARBA" id="ARBA00029447"/>
    </source>
</evidence>
<dbReference type="Pfam" id="PF00015">
    <property type="entry name" value="MCPsignal"/>
    <property type="match status" value="1"/>
</dbReference>
<dbReference type="InterPro" id="IPR000700">
    <property type="entry name" value="PAS-assoc_C"/>
</dbReference>
<dbReference type="SUPFAM" id="SSF58104">
    <property type="entry name" value="Methyl-accepting chemotaxis protein (MCP) signaling domain"/>
    <property type="match status" value="1"/>
</dbReference>